<evidence type="ECO:0000256" key="4">
    <source>
        <dbReference type="SAM" id="Phobius"/>
    </source>
</evidence>
<dbReference type="Pfam" id="PF00160">
    <property type="entry name" value="Pro_isomerase"/>
    <property type="match status" value="1"/>
</dbReference>
<reference evidence="6 7" key="1">
    <citation type="journal article" date="2014" name="Science">
        <title>Plant genetics. Early allopolyploid evolution in the post-Neolithic Brassica napus oilseed genome.</title>
        <authorList>
            <person name="Chalhoub B."/>
            <person name="Denoeud F."/>
            <person name="Liu S."/>
            <person name="Parkin I.A."/>
            <person name="Tang H."/>
            <person name="Wang X."/>
            <person name="Chiquet J."/>
            <person name="Belcram H."/>
            <person name="Tong C."/>
            <person name="Samans B."/>
            <person name="Correa M."/>
            <person name="Da Silva C."/>
            <person name="Just J."/>
            <person name="Falentin C."/>
            <person name="Koh C.S."/>
            <person name="Le Clainche I."/>
            <person name="Bernard M."/>
            <person name="Bento P."/>
            <person name="Noel B."/>
            <person name="Labadie K."/>
            <person name="Alberti A."/>
            <person name="Charles M."/>
            <person name="Arnaud D."/>
            <person name="Guo H."/>
            <person name="Daviaud C."/>
            <person name="Alamery S."/>
            <person name="Jabbari K."/>
            <person name="Zhao M."/>
            <person name="Edger P.P."/>
            <person name="Chelaifa H."/>
            <person name="Tack D."/>
            <person name="Lassalle G."/>
            <person name="Mestiri I."/>
            <person name="Schnel N."/>
            <person name="Le Paslier M.C."/>
            <person name="Fan G."/>
            <person name="Renault V."/>
            <person name="Bayer P.E."/>
            <person name="Golicz A.A."/>
            <person name="Manoli S."/>
            <person name="Lee T.H."/>
            <person name="Thi V.H."/>
            <person name="Chalabi S."/>
            <person name="Hu Q."/>
            <person name="Fan C."/>
            <person name="Tollenaere R."/>
            <person name="Lu Y."/>
            <person name="Battail C."/>
            <person name="Shen J."/>
            <person name="Sidebottom C.H."/>
            <person name="Wang X."/>
            <person name="Canaguier A."/>
            <person name="Chauveau A."/>
            <person name="Berard A."/>
            <person name="Deniot G."/>
            <person name="Guan M."/>
            <person name="Liu Z."/>
            <person name="Sun F."/>
            <person name="Lim Y.P."/>
            <person name="Lyons E."/>
            <person name="Town C.D."/>
            <person name="Bancroft I."/>
            <person name="Wang X."/>
            <person name="Meng J."/>
            <person name="Ma J."/>
            <person name="Pires J.C."/>
            <person name="King G.J."/>
            <person name="Brunel D."/>
            <person name="Delourme R."/>
            <person name="Renard M."/>
            <person name="Aury J.M."/>
            <person name="Adams K.L."/>
            <person name="Batley J."/>
            <person name="Snowdon R.J."/>
            <person name="Tost J."/>
            <person name="Edwards D."/>
            <person name="Zhou Y."/>
            <person name="Hua W."/>
            <person name="Sharpe A.G."/>
            <person name="Paterson A.H."/>
            <person name="Guan C."/>
            <person name="Wincker P."/>
        </authorList>
    </citation>
    <scope>NUCLEOTIDE SEQUENCE [LARGE SCALE GENOMIC DNA]</scope>
    <source>
        <strain evidence="7">cv. Darmor-bzh</strain>
    </source>
</reference>
<dbReference type="Proteomes" id="UP000028999">
    <property type="component" value="Unassembled WGS sequence"/>
</dbReference>
<dbReference type="InterPro" id="IPR035542">
    <property type="entry name" value="CRIP"/>
</dbReference>
<comment type="subcellular location">
    <subcellularLocation>
        <location evidence="1">Nucleus</location>
    </subcellularLocation>
</comment>
<dbReference type="EMBL" id="LK032257">
    <property type="protein sequence ID" value="CDY30664.1"/>
    <property type="molecule type" value="Genomic_DNA"/>
</dbReference>
<feature type="transmembrane region" description="Helical" evidence="4">
    <location>
        <begin position="66"/>
        <end position="89"/>
    </location>
</feature>
<name>A0A078GZR6_BRANA</name>
<sequence>MSVIIGTTVGDLLIDLFIEKCPKTCLNFLKLCKIKYYHNSLFHTVNKDSIAVTGDPTGTGTGGDSIFQVLSLLFCFFLSSFSIFLSTYFSCYVF</sequence>
<dbReference type="PANTHER" id="PTHR45843">
    <property type="entry name" value="PEPTIDYL-PROLYL CIS-TRANS ISOMERASE-LIKE 4"/>
    <property type="match status" value="1"/>
</dbReference>
<dbReference type="InterPro" id="IPR029000">
    <property type="entry name" value="Cyclophilin-like_dom_sf"/>
</dbReference>
<keyword evidence="7" id="KW-1185">Reference proteome</keyword>
<evidence type="ECO:0000313" key="7">
    <source>
        <dbReference type="Proteomes" id="UP000028999"/>
    </source>
</evidence>
<keyword evidence="4" id="KW-0812">Transmembrane</keyword>
<dbReference type="PANTHER" id="PTHR45843:SF1">
    <property type="entry name" value="PEPTIDYL-PROLYL CIS-TRANS ISOMERASE-LIKE 4"/>
    <property type="match status" value="1"/>
</dbReference>
<dbReference type="Gramene" id="CDY30664">
    <property type="protein sequence ID" value="CDY30664"/>
    <property type="gene ID" value="GSBRNA2T00045984001"/>
</dbReference>
<keyword evidence="4" id="KW-0472">Membrane</keyword>
<protein>
    <submittedName>
        <fullName evidence="6">BnaC06g10280D protein</fullName>
    </submittedName>
</protein>
<dbReference type="InterPro" id="IPR002130">
    <property type="entry name" value="Cyclophilin-type_PPIase_dom"/>
</dbReference>
<keyword evidence="3" id="KW-0539">Nucleus</keyword>
<dbReference type="STRING" id="3708.A0A078GZR6"/>
<accession>A0A078GZR6</accession>
<dbReference type="PaxDb" id="3708-A0A078GZR6"/>
<feature type="domain" description="PPIase cyclophilin-type" evidence="5">
    <location>
        <begin position="6"/>
        <end position="67"/>
    </location>
</feature>
<evidence type="ECO:0000313" key="6">
    <source>
        <dbReference type="EMBL" id="CDY30664.1"/>
    </source>
</evidence>
<dbReference type="SUPFAM" id="SSF50891">
    <property type="entry name" value="Cyclophilin-like"/>
    <property type="match status" value="1"/>
</dbReference>
<dbReference type="GO" id="GO:0003723">
    <property type="term" value="F:RNA binding"/>
    <property type="evidence" value="ECO:0007669"/>
    <property type="project" value="UniProtKB-KW"/>
</dbReference>
<evidence type="ECO:0000256" key="2">
    <source>
        <dbReference type="ARBA" id="ARBA00022884"/>
    </source>
</evidence>
<dbReference type="PROSITE" id="PS50072">
    <property type="entry name" value="CSA_PPIASE_2"/>
    <property type="match status" value="1"/>
</dbReference>
<dbReference type="Gene3D" id="2.40.100.10">
    <property type="entry name" value="Cyclophilin-like"/>
    <property type="match status" value="1"/>
</dbReference>
<proteinExistence type="predicted"/>
<evidence type="ECO:0000256" key="3">
    <source>
        <dbReference type="ARBA" id="ARBA00023242"/>
    </source>
</evidence>
<dbReference type="AlphaFoldDB" id="A0A078GZR6"/>
<evidence type="ECO:0000256" key="1">
    <source>
        <dbReference type="ARBA" id="ARBA00004123"/>
    </source>
</evidence>
<dbReference type="GO" id="GO:0003755">
    <property type="term" value="F:peptidyl-prolyl cis-trans isomerase activity"/>
    <property type="evidence" value="ECO:0007669"/>
    <property type="project" value="InterPro"/>
</dbReference>
<keyword evidence="4" id="KW-1133">Transmembrane helix</keyword>
<dbReference type="OMA" id="APLACHN"/>
<organism evidence="6 7">
    <name type="scientific">Brassica napus</name>
    <name type="common">Rape</name>
    <dbReference type="NCBI Taxonomy" id="3708"/>
    <lineage>
        <taxon>Eukaryota</taxon>
        <taxon>Viridiplantae</taxon>
        <taxon>Streptophyta</taxon>
        <taxon>Embryophyta</taxon>
        <taxon>Tracheophyta</taxon>
        <taxon>Spermatophyta</taxon>
        <taxon>Magnoliopsida</taxon>
        <taxon>eudicotyledons</taxon>
        <taxon>Gunneridae</taxon>
        <taxon>Pentapetalae</taxon>
        <taxon>rosids</taxon>
        <taxon>malvids</taxon>
        <taxon>Brassicales</taxon>
        <taxon>Brassicaceae</taxon>
        <taxon>Brassiceae</taxon>
        <taxon>Brassica</taxon>
    </lineage>
</organism>
<dbReference type="GO" id="GO:0005634">
    <property type="term" value="C:nucleus"/>
    <property type="evidence" value="ECO:0007669"/>
    <property type="project" value="UniProtKB-SubCell"/>
</dbReference>
<evidence type="ECO:0000259" key="5">
    <source>
        <dbReference type="PROSITE" id="PS50072"/>
    </source>
</evidence>
<gene>
    <name evidence="6" type="primary">BnaC06g10280D</name>
    <name evidence="6" type="ORF">GSBRNA2T00045984001</name>
</gene>
<keyword evidence="2" id="KW-0694">RNA-binding</keyword>